<reference evidence="4 5" key="1">
    <citation type="submission" date="2019-02" db="EMBL/GenBank/DDBJ databases">
        <title>Deep-cultivation of Planctomycetes and their phenomic and genomic characterization uncovers novel biology.</title>
        <authorList>
            <person name="Wiegand S."/>
            <person name="Jogler M."/>
            <person name="Boedeker C."/>
            <person name="Pinto D."/>
            <person name="Vollmers J."/>
            <person name="Rivas-Marin E."/>
            <person name="Kohn T."/>
            <person name="Peeters S.H."/>
            <person name="Heuer A."/>
            <person name="Rast P."/>
            <person name="Oberbeckmann S."/>
            <person name="Bunk B."/>
            <person name="Jeske O."/>
            <person name="Meyerdierks A."/>
            <person name="Storesund J.E."/>
            <person name="Kallscheuer N."/>
            <person name="Luecker S."/>
            <person name="Lage O.M."/>
            <person name="Pohl T."/>
            <person name="Merkel B.J."/>
            <person name="Hornburger P."/>
            <person name="Mueller R.-W."/>
            <person name="Bruemmer F."/>
            <person name="Labrenz M."/>
            <person name="Spormann A.M."/>
            <person name="Op Den Camp H."/>
            <person name="Overmann J."/>
            <person name="Amann R."/>
            <person name="Jetten M.S.M."/>
            <person name="Mascher T."/>
            <person name="Medema M.H."/>
            <person name="Devos D.P."/>
            <person name="Kaster A.-K."/>
            <person name="Ovreas L."/>
            <person name="Rohde M."/>
            <person name="Galperin M.Y."/>
            <person name="Jogler C."/>
        </authorList>
    </citation>
    <scope>NUCLEOTIDE SEQUENCE [LARGE SCALE GENOMIC DNA]</scope>
    <source>
        <strain evidence="4 5">KOR42</strain>
    </source>
</reference>
<feature type="domain" description="DUF1549" evidence="1">
    <location>
        <begin position="142"/>
        <end position="346"/>
    </location>
</feature>
<dbReference type="PANTHER" id="PTHR35889:SF3">
    <property type="entry name" value="F-BOX DOMAIN-CONTAINING PROTEIN"/>
    <property type="match status" value="1"/>
</dbReference>
<dbReference type="Pfam" id="PF07587">
    <property type="entry name" value="PSD1"/>
    <property type="match status" value="1"/>
</dbReference>
<evidence type="ECO:0000313" key="4">
    <source>
        <dbReference type="EMBL" id="TWT58309.1"/>
    </source>
</evidence>
<keyword evidence="5" id="KW-1185">Reference proteome</keyword>
<dbReference type="GO" id="GO:0020037">
    <property type="term" value="F:heme binding"/>
    <property type="evidence" value="ECO:0007669"/>
    <property type="project" value="InterPro"/>
</dbReference>
<evidence type="ECO:0000259" key="3">
    <source>
        <dbReference type="Pfam" id="PF07635"/>
    </source>
</evidence>
<dbReference type="InterPro" id="IPR011444">
    <property type="entry name" value="DUF1549"/>
</dbReference>
<evidence type="ECO:0000313" key="5">
    <source>
        <dbReference type="Proteomes" id="UP000317243"/>
    </source>
</evidence>
<evidence type="ECO:0000259" key="1">
    <source>
        <dbReference type="Pfam" id="PF07583"/>
    </source>
</evidence>
<dbReference type="GO" id="GO:0009055">
    <property type="term" value="F:electron transfer activity"/>
    <property type="evidence" value="ECO:0007669"/>
    <property type="project" value="InterPro"/>
</dbReference>
<dbReference type="SUPFAM" id="SSF46626">
    <property type="entry name" value="Cytochrome c"/>
    <property type="match status" value="1"/>
</dbReference>
<accession>A0A5C5X6N1</accession>
<dbReference type="OrthoDB" id="127107at2"/>
<name>A0A5C5X6N1_9PLAN</name>
<dbReference type="Proteomes" id="UP000317243">
    <property type="component" value="Unassembled WGS sequence"/>
</dbReference>
<dbReference type="InterPro" id="IPR022655">
    <property type="entry name" value="DUF1553"/>
</dbReference>
<protein>
    <submittedName>
        <fullName evidence="4">Planctomycete cytochrome C</fullName>
    </submittedName>
</protein>
<dbReference type="EMBL" id="SIHI01000001">
    <property type="protein sequence ID" value="TWT58309.1"/>
    <property type="molecule type" value="Genomic_DNA"/>
</dbReference>
<dbReference type="Pfam" id="PF07583">
    <property type="entry name" value="PSCyt2"/>
    <property type="match status" value="1"/>
</dbReference>
<sequence length="811" mass="91298">MNRLLTILTLIGVATSLSLCRADDVSFTRDIRPILSGRCFKCHGPDENSREADLRLDQRQEAIDFEAIIPGSPNESSLLGRITSDDPDLRMPPSGDPFSAKQIEALRSWIKDGAKYERHWAYTKPRAVAPPQINRDWPRTNPIDNFVQARLSEKGMQPSPPAEPAVLLRRLSLDLVGLPPTVEQVLAFEQDPSARNYEAAVDRLLGSKHFGEKWALHWLDLARYADSNGYQHDDLRTMWPYRDWVINALNRDLPFDEFTVEQLAGDLLPNASRDQLIATGFHRNVPTNFSGGSKVNEVRADVLHDRVSTTGQVWLGMTMECCQCHDHKFDPISQVDYYELYAYFNQAVPELSMEGPGMFRKKFIGADLPVVSSREDASRVKAITDQIALEAEALKNAKPAALAEQESWEKEFQASGRGEDIPWERFAWNKRNGYRVLQTTPREKRSEEDQQQVEALLFYDHRFTGPYEKAIDRLKEARDDLVARTMVMKDSTRPVATRVFLRGNYMTPGERVEAGVPDVLHPIDPSLPANRLGLARWLVHPDNPLTARVTVNRLWAEIFGQGIVTTPEDFGMQSTPPTHPELLDWLALEFVRQGWSMKTIIKTIVMSSTYRQTAAVPSEAIAKDPSNQLLARGPRFRLSGELIRDNLLAVSGLLSKKIGGPSVYPPQPEGLWKEISGADIKVYPTSAGEDRYRRGIYTFLRRGNPNPMVLNFDGSNRSACVISRDRSNTPVQALSLLNGATFVEAAHAFADWIKDAEGDETEKITIAFRRAVARKPSNAEVEALLTLYRKHGDWFGVAQVILNLDETVTKS</sequence>
<dbReference type="Pfam" id="PF07635">
    <property type="entry name" value="PSCyt1"/>
    <property type="match status" value="1"/>
</dbReference>
<dbReference type="PANTHER" id="PTHR35889">
    <property type="entry name" value="CYCLOINULO-OLIGOSACCHARIDE FRUCTANOTRANSFERASE-RELATED"/>
    <property type="match status" value="1"/>
</dbReference>
<dbReference type="RefSeq" id="WP_146508601.1">
    <property type="nucleotide sequence ID" value="NZ_SIHI01000001.1"/>
</dbReference>
<comment type="caution">
    <text evidence="4">The sequence shown here is derived from an EMBL/GenBank/DDBJ whole genome shotgun (WGS) entry which is preliminary data.</text>
</comment>
<dbReference type="InterPro" id="IPR036909">
    <property type="entry name" value="Cyt_c-like_dom_sf"/>
</dbReference>
<gene>
    <name evidence="4" type="ORF">KOR42_16830</name>
</gene>
<proteinExistence type="predicted"/>
<evidence type="ECO:0000259" key="2">
    <source>
        <dbReference type="Pfam" id="PF07587"/>
    </source>
</evidence>
<dbReference type="AlphaFoldDB" id="A0A5C5X6N1"/>
<dbReference type="InterPro" id="IPR011429">
    <property type="entry name" value="Cyt_c_Planctomycete-type"/>
</dbReference>
<organism evidence="4 5">
    <name type="scientific">Thalassoglobus neptunius</name>
    <dbReference type="NCBI Taxonomy" id="1938619"/>
    <lineage>
        <taxon>Bacteria</taxon>
        <taxon>Pseudomonadati</taxon>
        <taxon>Planctomycetota</taxon>
        <taxon>Planctomycetia</taxon>
        <taxon>Planctomycetales</taxon>
        <taxon>Planctomycetaceae</taxon>
        <taxon>Thalassoglobus</taxon>
    </lineage>
</organism>
<feature type="domain" description="Cytochrome C Planctomycete-type" evidence="3">
    <location>
        <begin position="39"/>
        <end position="95"/>
    </location>
</feature>
<feature type="domain" description="DUF1553" evidence="2">
    <location>
        <begin position="530"/>
        <end position="787"/>
    </location>
</feature>